<feature type="transmembrane region" description="Helical" evidence="1">
    <location>
        <begin position="6"/>
        <end position="24"/>
    </location>
</feature>
<keyword evidence="1" id="KW-1133">Transmembrane helix</keyword>
<gene>
    <name evidence="2" type="ORF">ACFOJE_19570</name>
</gene>
<protein>
    <submittedName>
        <fullName evidence="2">Uncharacterized protein</fullName>
    </submittedName>
</protein>
<evidence type="ECO:0000313" key="2">
    <source>
        <dbReference type="EMBL" id="MFC2974396.1"/>
    </source>
</evidence>
<sequence length="84" mass="9710">MTIETILSLALVGSGALTAGLYLAGLERSGARRKGEELIEHEELFSGWDWLSADQRHRRLAHYHRRLAGRLSEREMAWPKRRLR</sequence>
<keyword evidence="1" id="KW-0812">Transmembrane</keyword>
<organism evidence="2 3">
    <name type="scientific">Azotobacter bryophylli</name>
    <dbReference type="NCBI Taxonomy" id="1986537"/>
    <lineage>
        <taxon>Bacteria</taxon>
        <taxon>Pseudomonadati</taxon>
        <taxon>Pseudomonadota</taxon>
        <taxon>Gammaproteobacteria</taxon>
        <taxon>Pseudomonadales</taxon>
        <taxon>Pseudomonadaceae</taxon>
        <taxon>Azotobacter</taxon>
    </lineage>
</organism>
<reference evidence="3" key="1">
    <citation type="journal article" date="2019" name="Int. J. Syst. Evol. Microbiol.">
        <title>The Global Catalogue of Microorganisms (GCM) 10K type strain sequencing project: providing services to taxonomists for standard genome sequencing and annotation.</title>
        <authorList>
            <consortium name="The Broad Institute Genomics Platform"/>
            <consortium name="The Broad Institute Genome Sequencing Center for Infectious Disease"/>
            <person name="Wu L."/>
            <person name="Ma J."/>
        </authorList>
    </citation>
    <scope>NUCLEOTIDE SEQUENCE [LARGE SCALE GENOMIC DNA]</scope>
    <source>
        <strain evidence="3">KCTC 62195</strain>
    </source>
</reference>
<dbReference type="EMBL" id="JBHRSJ010000035">
    <property type="protein sequence ID" value="MFC2974396.1"/>
    <property type="molecule type" value="Genomic_DNA"/>
</dbReference>
<evidence type="ECO:0000256" key="1">
    <source>
        <dbReference type="SAM" id="Phobius"/>
    </source>
</evidence>
<accession>A0ABV7B0B8</accession>
<comment type="caution">
    <text evidence="2">The sequence shown here is derived from an EMBL/GenBank/DDBJ whole genome shotgun (WGS) entry which is preliminary data.</text>
</comment>
<keyword evidence="1" id="KW-0472">Membrane</keyword>
<dbReference type="Proteomes" id="UP001595457">
    <property type="component" value="Unassembled WGS sequence"/>
</dbReference>
<name>A0ABV7B0B8_9GAMM</name>
<dbReference type="RefSeq" id="WP_377816568.1">
    <property type="nucleotide sequence ID" value="NZ_JBHRSJ010000035.1"/>
</dbReference>
<keyword evidence="3" id="KW-1185">Reference proteome</keyword>
<proteinExistence type="predicted"/>
<evidence type="ECO:0000313" key="3">
    <source>
        <dbReference type="Proteomes" id="UP001595457"/>
    </source>
</evidence>